<dbReference type="InterPro" id="IPR000792">
    <property type="entry name" value="Tscrpt_reg_LuxR_C"/>
</dbReference>
<dbReference type="InterPro" id="IPR035965">
    <property type="entry name" value="PAS-like_dom_sf"/>
</dbReference>
<evidence type="ECO:0000256" key="1">
    <source>
        <dbReference type="SAM" id="MobiDB-lite"/>
    </source>
</evidence>
<dbReference type="GO" id="GO:0003677">
    <property type="term" value="F:DNA binding"/>
    <property type="evidence" value="ECO:0007669"/>
    <property type="project" value="InterPro"/>
</dbReference>
<dbReference type="Pfam" id="PF08448">
    <property type="entry name" value="PAS_4"/>
    <property type="match status" value="1"/>
</dbReference>
<dbReference type="SMART" id="SM00421">
    <property type="entry name" value="HTH_LUXR"/>
    <property type="match status" value="1"/>
</dbReference>
<evidence type="ECO:0000313" key="4">
    <source>
        <dbReference type="Proteomes" id="UP000217676"/>
    </source>
</evidence>
<reference evidence="3 4" key="1">
    <citation type="journal article" date="2016" name="Genome Announc.">
        <title>Complete Genome Sequence of Thiostrepton-Producing Streptomyces laurentii ATCC 31255.</title>
        <authorList>
            <person name="Doi K."/>
            <person name="Fujino Y."/>
            <person name="Nagayoshi Y."/>
            <person name="Ohshima T."/>
            <person name="Ogata S."/>
        </authorList>
    </citation>
    <scope>NUCLEOTIDE SEQUENCE [LARGE SCALE GENOMIC DNA]</scope>
    <source>
        <strain evidence="3 4">ATCC 31255</strain>
    </source>
</reference>
<proteinExistence type="predicted"/>
<keyword evidence="4" id="KW-1185">Reference proteome</keyword>
<dbReference type="SUPFAM" id="SSF46894">
    <property type="entry name" value="C-terminal effector domain of the bipartite response regulators"/>
    <property type="match status" value="1"/>
</dbReference>
<dbReference type="EMBL" id="AP017424">
    <property type="protein sequence ID" value="BAU81367.1"/>
    <property type="molecule type" value="Genomic_DNA"/>
</dbReference>
<dbReference type="GO" id="GO:0006355">
    <property type="term" value="P:regulation of DNA-templated transcription"/>
    <property type="evidence" value="ECO:0007669"/>
    <property type="project" value="InterPro"/>
</dbReference>
<organism evidence="3 4">
    <name type="scientific">Streptomyces laurentii</name>
    <dbReference type="NCBI Taxonomy" id="39478"/>
    <lineage>
        <taxon>Bacteria</taxon>
        <taxon>Bacillati</taxon>
        <taxon>Actinomycetota</taxon>
        <taxon>Actinomycetes</taxon>
        <taxon>Kitasatosporales</taxon>
        <taxon>Streptomycetaceae</taxon>
        <taxon>Streptomyces</taxon>
    </lineage>
</organism>
<dbReference type="CDD" id="cd00130">
    <property type="entry name" value="PAS"/>
    <property type="match status" value="1"/>
</dbReference>
<dbReference type="InterPro" id="IPR013656">
    <property type="entry name" value="PAS_4"/>
</dbReference>
<sequence>MVTKSLTASSTAGVTAGAGANRRRTYTAHASTHDMTITAAESDFAARFGLSPGQICGRALSDLLQAGPPTRLRDRVAELSEGRAGWFTERVTGRHAGGRAFAADLTAIAVTGAAGTAGLVLLLHPLGEVDVPRPRELTLSALDARMLEGVAVGASTVQLAARLYLSRQGVEYRVGLLLRRFDAPNRPALVARAHALGLFAPGQWPPQVLPDLVE</sequence>
<dbReference type="KEGG" id="slau:SLA_0412"/>
<dbReference type="AlphaFoldDB" id="A0A160NSM5"/>
<name>A0A160NSM5_STRLU</name>
<protein>
    <submittedName>
        <fullName evidence="3">LuxR-family transcriptional regulator</fullName>
    </submittedName>
</protein>
<gene>
    <name evidence="3" type="ORF">SLA_0412</name>
</gene>
<dbReference type="InterPro" id="IPR036388">
    <property type="entry name" value="WH-like_DNA-bd_sf"/>
</dbReference>
<feature type="compositionally biased region" description="Low complexity" evidence="1">
    <location>
        <begin position="1"/>
        <end position="20"/>
    </location>
</feature>
<dbReference type="SUPFAM" id="SSF55785">
    <property type="entry name" value="PYP-like sensor domain (PAS domain)"/>
    <property type="match status" value="1"/>
</dbReference>
<feature type="region of interest" description="Disordered" evidence="1">
    <location>
        <begin position="1"/>
        <end position="21"/>
    </location>
</feature>
<dbReference type="InterPro" id="IPR016032">
    <property type="entry name" value="Sig_transdc_resp-reg_C-effctor"/>
</dbReference>
<feature type="domain" description="HTH luxR-type" evidence="2">
    <location>
        <begin position="136"/>
        <end position="193"/>
    </location>
</feature>
<evidence type="ECO:0000313" key="3">
    <source>
        <dbReference type="EMBL" id="BAU81367.1"/>
    </source>
</evidence>
<dbReference type="Gene3D" id="3.30.450.20">
    <property type="entry name" value="PAS domain"/>
    <property type="match status" value="1"/>
</dbReference>
<evidence type="ECO:0000259" key="2">
    <source>
        <dbReference type="SMART" id="SM00421"/>
    </source>
</evidence>
<dbReference type="Gene3D" id="1.10.10.10">
    <property type="entry name" value="Winged helix-like DNA-binding domain superfamily/Winged helix DNA-binding domain"/>
    <property type="match status" value="1"/>
</dbReference>
<dbReference type="Proteomes" id="UP000217676">
    <property type="component" value="Chromosome"/>
</dbReference>
<dbReference type="InterPro" id="IPR000014">
    <property type="entry name" value="PAS"/>
</dbReference>
<accession>A0A160NSM5</accession>